<name>A0A369JN90_HYPMA</name>
<feature type="compositionally biased region" description="Basic and acidic residues" evidence="2">
    <location>
        <begin position="302"/>
        <end position="320"/>
    </location>
</feature>
<dbReference type="OrthoDB" id="1939603at2759"/>
<feature type="region of interest" description="Disordered" evidence="2">
    <location>
        <begin position="610"/>
        <end position="688"/>
    </location>
</feature>
<feature type="compositionally biased region" description="Gly residues" evidence="2">
    <location>
        <begin position="679"/>
        <end position="688"/>
    </location>
</feature>
<evidence type="ECO:0000256" key="1">
    <source>
        <dbReference type="PROSITE-ProRule" id="PRU00042"/>
    </source>
</evidence>
<dbReference type="PANTHER" id="PTHR36167">
    <property type="entry name" value="C2H2 FINGER DOMAIN TRANSCRIPTION FACTOR (EUROFUNG)-RELATED"/>
    <property type="match status" value="1"/>
</dbReference>
<dbReference type="AlphaFoldDB" id="A0A369JN90"/>
<evidence type="ECO:0000313" key="5">
    <source>
        <dbReference type="Proteomes" id="UP000076154"/>
    </source>
</evidence>
<dbReference type="STRING" id="39966.A0A369JN90"/>
<feature type="compositionally biased region" description="Basic residues" evidence="2">
    <location>
        <begin position="495"/>
        <end position="504"/>
    </location>
</feature>
<dbReference type="Gene3D" id="3.30.160.60">
    <property type="entry name" value="Classic Zinc Finger"/>
    <property type="match status" value="1"/>
</dbReference>
<dbReference type="PROSITE" id="PS50157">
    <property type="entry name" value="ZINC_FINGER_C2H2_2"/>
    <property type="match status" value="1"/>
</dbReference>
<feature type="compositionally biased region" description="Low complexity" evidence="2">
    <location>
        <begin position="615"/>
        <end position="624"/>
    </location>
</feature>
<feature type="region of interest" description="Disordered" evidence="2">
    <location>
        <begin position="300"/>
        <end position="368"/>
    </location>
</feature>
<keyword evidence="1" id="KW-0862">Zinc</keyword>
<evidence type="ECO:0000256" key="2">
    <source>
        <dbReference type="SAM" id="MobiDB-lite"/>
    </source>
</evidence>
<feature type="domain" description="C2H2-type" evidence="3">
    <location>
        <begin position="421"/>
        <end position="452"/>
    </location>
</feature>
<dbReference type="InterPro" id="IPR039327">
    <property type="entry name" value="CON7-like"/>
</dbReference>
<reference evidence="4" key="1">
    <citation type="submission" date="2018-04" db="EMBL/GenBank/DDBJ databases">
        <title>Whole genome sequencing of Hypsizygus marmoreus.</title>
        <authorList>
            <person name="Choi I.-G."/>
            <person name="Min B."/>
            <person name="Kim J.-G."/>
            <person name="Kim S."/>
            <person name="Oh Y.-L."/>
            <person name="Kong W.-S."/>
            <person name="Park H."/>
            <person name="Jeong J."/>
            <person name="Song E.-S."/>
        </authorList>
    </citation>
    <scope>NUCLEOTIDE SEQUENCE [LARGE SCALE GENOMIC DNA]</scope>
    <source>
        <strain evidence="4">51987-8</strain>
    </source>
</reference>
<protein>
    <recommendedName>
        <fullName evidence="3">C2H2-type domain-containing protein</fullName>
    </recommendedName>
</protein>
<feature type="region of interest" description="Disordered" evidence="2">
    <location>
        <begin position="494"/>
        <end position="532"/>
    </location>
</feature>
<feature type="region of interest" description="Disordered" evidence="2">
    <location>
        <begin position="99"/>
        <end position="195"/>
    </location>
</feature>
<feature type="compositionally biased region" description="Low complexity" evidence="2">
    <location>
        <begin position="522"/>
        <end position="532"/>
    </location>
</feature>
<comment type="caution">
    <text evidence="4">The sequence shown here is derived from an EMBL/GenBank/DDBJ whole genome shotgun (WGS) entry which is preliminary data.</text>
</comment>
<keyword evidence="1" id="KW-0479">Metal-binding</keyword>
<dbReference type="EMBL" id="LUEZ02000046">
    <property type="protein sequence ID" value="RDB23328.1"/>
    <property type="molecule type" value="Genomic_DNA"/>
</dbReference>
<organism evidence="4 5">
    <name type="scientific">Hypsizygus marmoreus</name>
    <name type="common">White beech mushroom</name>
    <name type="synonym">Agaricus marmoreus</name>
    <dbReference type="NCBI Taxonomy" id="39966"/>
    <lineage>
        <taxon>Eukaryota</taxon>
        <taxon>Fungi</taxon>
        <taxon>Dikarya</taxon>
        <taxon>Basidiomycota</taxon>
        <taxon>Agaricomycotina</taxon>
        <taxon>Agaricomycetes</taxon>
        <taxon>Agaricomycetidae</taxon>
        <taxon>Agaricales</taxon>
        <taxon>Tricholomatineae</taxon>
        <taxon>Lyophyllaceae</taxon>
        <taxon>Hypsizygus</taxon>
    </lineage>
</organism>
<evidence type="ECO:0000313" key="4">
    <source>
        <dbReference type="EMBL" id="RDB23328.1"/>
    </source>
</evidence>
<feature type="compositionally biased region" description="Polar residues" evidence="2">
    <location>
        <begin position="175"/>
        <end position="184"/>
    </location>
</feature>
<keyword evidence="5" id="KW-1185">Reference proteome</keyword>
<keyword evidence="1" id="KW-0863">Zinc-finger</keyword>
<dbReference type="PROSITE" id="PS00028">
    <property type="entry name" value="ZINC_FINGER_C2H2_1"/>
    <property type="match status" value="1"/>
</dbReference>
<dbReference type="InterPro" id="IPR013087">
    <property type="entry name" value="Znf_C2H2_type"/>
</dbReference>
<dbReference type="InParanoid" id="A0A369JN90"/>
<feature type="compositionally biased region" description="Low complexity" evidence="2">
    <location>
        <begin position="50"/>
        <end position="59"/>
    </location>
</feature>
<feature type="region of interest" description="Disordered" evidence="2">
    <location>
        <begin position="50"/>
        <end position="73"/>
    </location>
</feature>
<dbReference type="PANTHER" id="PTHR36167:SF3">
    <property type="entry name" value="C2H2 FINGER DOMAIN TRANSCRIPTION FACTOR (EUROFUNG)-RELATED"/>
    <property type="match status" value="1"/>
</dbReference>
<gene>
    <name evidence="4" type="ORF">Hypma_009129</name>
</gene>
<proteinExistence type="predicted"/>
<dbReference type="Proteomes" id="UP000076154">
    <property type="component" value="Unassembled WGS sequence"/>
</dbReference>
<dbReference type="GO" id="GO:0008270">
    <property type="term" value="F:zinc ion binding"/>
    <property type="evidence" value="ECO:0007669"/>
    <property type="project" value="UniProtKB-KW"/>
</dbReference>
<feature type="compositionally biased region" description="Polar residues" evidence="2">
    <location>
        <begin position="100"/>
        <end position="147"/>
    </location>
</feature>
<evidence type="ECO:0000259" key="3">
    <source>
        <dbReference type="PROSITE" id="PS50157"/>
    </source>
</evidence>
<accession>A0A369JN90</accession>
<feature type="region of interest" description="Disordered" evidence="2">
    <location>
        <begin position="216"/>
        <end position="263"/>
    </location>
</feature>
<sequence length="688" mass="75695">MLPQVLPHHPPHLRIPKYIPYQSHVLSRPKLPSSSPYFIDIAHCVSSSVSPVQSDSPVTVEDETHSPHSPLSGSANYYYVSRDSCSFVDSPVSPVEMYENNAQGPSYPTTSHSYQSTSSPHTNYDIINSGDTMRITQSGGSYISESPSPVDAHPSTSYPHSIGAAHTQERPSHILSPSYQSEGNNFDAPSDSMSGRYSRNVLADKYPGDDSIASSNALLDQRRMSEPAVLGPTNPYATQSCDDERQSEHQFSYNPPTNNPLRPSASAYVPSLQRGASMGSLRDLRQTQFDYLSPTQPTYIGWKDDGQAHRPHSQDYRSADGLDEPISPLQPDFSGGIDPSLQYSPAAENHYGPSPPGTGTSTSSAPVMSPTAMSFAAQRGDDGVDQSPKDANSKTYSFVALPGNTVKKRPRRRYDEIERLYQCSWPDCNKAYGTLNHLNAHVTMQKHGPKRNPTEFKELRKQWRKAKKEAESPTSGPLRRASLSVRHDGHELHASHHMGSHHHSSPSVYARRASYHSGDGLPSSAPSMMSSPLERYGYPTELNRYPADDREDRLAAYSAHARQRYSGTSPASWHAGPSRANTVHQYVSSSLPSQAIPQHHHAVNIHDADSQLHHSQAQSYQYPRPQSPPMNRLPPDSMLLTPIQGYRPPSLLPPLQAGDNVHYPSDGYDVYEGDSSGRPGTGHGSDEY</sequence>
<feature type="compositionally biased region" description="Polar residues" evidence="2">
    <location>
        <begin position="249"/>
        <end position="261"/>
    </location>
</feature>
<dbReference type="GO" id="GO:0006355">
    <property type="term" value="P:regulation of DNA-templated transcription"/>
    <property type="evidence" value="ECO:0007669"/>
    <property type="project" value="InterPro"/>
</dbReference>